<sequence>MPGTKTAPTRQLQVQVVYRRPNSPKHKPSSLLKKLQPKGWSRRLSLKRFPFSDLAEGAPGAPLATKLTRKESVSLLQRGAVEALGLPGPSAKPGLTKPVKGLQSTKPLLCRKPPEPATRTARLRST</sequence>
<gene>
    <name evidence="2" type="ORF">KIL84_005621</name>
</gene>
<proteinExistence type="predicted"/>
<dbReference type="AlphaFoldDB" id="A0A9D3XH79"/>
<evidence type="ECO:0000313" key="3">
    <source>
        <dbReference type="Proteomes" id="UP000827986"/>
    </source>
</evidence>
<name>A0A9D3XH79_9SAUR</name>
<keyword evidence="3" id="KW-1185">Reference proteome</keyword>
<dbReference type="Proteomes" id="UP000827986">
    <property type="component" value="Unassembled WGS sequence"/>
</dbReference>
<dbReference type="EMBL" id="JAHDVG010000471">
    <property type="protein sequence ID" value="KAH1179571.1"/>
    <property type="molecule type" value="Genomic_DNA"/>
</dbReference>
<organism evidence="2 3">
    <name type="scientific">Mauremys mutica</name>
    <name type="common">yellowpond turtle</name>
    <dbReference type="NCBI Taxonomy" id="74926"/>
    <lineage>
        <taxon>Eukaryota</taxon>
        <taxon>Metazoa</taxon>
        <taxon>Chordata</taxon>
        <taxon>Craniata</taxon>
        <taxon>Vertebrata</taxon>
        <taxon>Euteleostomi</taxon>
        <taxon>Archelosauria</taxon>
        <taxon>Testudinata</taxon>
        <taxon>Testudines</taxon>
        <taxon>Cryptodira</taxon>
        <taxon>Durocryptodira</taxon>
        <taxon>Testudinoidea</taxon>
        <taxon>Geoemydidae</taxon>
        <taxon>Geoemydinae</taxon>
        <taxon>Mauremys</taxon>
    </lineage>
</organism>
<protein>
    <submittedName>
        <fullName evidence="2">Uncharacterized protein</fullName>
    </submittedName>
</protein>
<feature type="region of interest" description="Disordered" evidence="1">
    <location>
        <begin position="86"/>
        <end position="126"/>
    </location>
</feature>
<evidence type="ECO:0000256" key="1">
    <source>
        <dbReference type="SAM" id="MobiDB-lite"/>
    </source>
</evidence>
<reference evidence="2" key="1">
    <citation type="submission" date="2021-09" db="EMBL/GenBank/DDBJ databases">
        <title>The genome of Mauremys mutica provides insights into the evolution of semi-aquatic lifestyle.</title>
        <authorList>
            <person name="Gong S."/>
            <person name="Gao Y."/>
        </authorList>
    </citation>
    <scope>NUCLEOTIDE SEQUENCE</scope>
    <source>
        <strain evidence="2">MM-2020</strain>
        <tissue evidence="2">Muscle</tissue>
    </source>
</reference>
<feature type="region of interest" description="Disordered" evidence="1">
    <location>
        <begin position="1"/>
        <end position="33"/>
    </location>
</feature>
<accession>A0A9D3XH79</accession>
<comment type="caution">
    <text evidence="2">The sequence shown here is derived from an EMBL/GenBank/DDBJ whole genome shotgun (WGS) entry which is preliminary data.</text>
</comment>
<feature type="compositionally biased region" description="Polar residues" evidence="1">
    <location>
        <begin position="1"/>
        <end position="14"/>
    </location>
</feature>
<evidence type="ECO:0000313" key="2">
    <source>
        <dbReference type="EMBL" id="KAH1179571.1"/>
    </source>
</evidence>